<sequence length="173" mass="19672">MRIPETNEKFLVDACSGCGILDWETPELLGERQSAAGDMFNFGRVLFFCISRGGHPFGETRGEHRQNIEKNKGEFSLINRFPEVYRLLSNLLNPDPKMSANKRLEFIGDTTEFIRMRPKNEPDLPLVKEIENIMPIATGEGSREDVGDTNVSHGFDEFLSLFHQISNLVDCYT</sequence>
<organism evidence="2 3">
    <name type="scientific">Ficus carica</name>
    <name type="common">Common fig</name>
    <dbReference type="NCBI Taxonomy" id="3494"/>
    <lineage>
        <taxon>Eukaryota</taxon>
        <taxon>Viridiplantae</taxon>
        <taxon>Streptophyta</taxon>
        <taxon>Embryophyta</taxon>
        <taxon>Tracheophyta</taxon>
        <taxon>Spermatophyta</taxon>
        <taxon>Magnoliopsida</taxon>
        <taxon>eudicotyledons</taxon>
        <taxon>Gunneridae</taxon>
        <taxon>Pentapetalae</taxon>
        <taxon>rosids</taxon>
        <taxon>fabids</taxon>
        <taxon>Rosales</taxon>
        <taxon>Moraceae</taxon>
        <taxon>Ficeae</taxon>
        <taxon>Ficus</taxon>
    </lineage>
</organism>
<proteinExistence type="predicted"/>
<dbReference type="GO" id="GO:0004674">
    <property type="term" value="F:protein serine/threonine kinase activity"/>
    <property type="evidence" value="ECO:0007669"/>
    <property type="project" value="InterPro"/>
</dbReference>
<dbReference type="Gene3D" id="1.10.510.10">
    <property type="entry name" value="Transferase(Phosphotransferase) domain 1"/>
    <property type="match status" value="1"/>
</dbReference>
<dbReference type="PANTHER" id="PTHR13954:SF6">
    <property type="entry name" value="NON-SPECIFIC SERINE_THREONINE PROTEIN KINASE"/>
    <property type="match status" value="1"/>
</dbReference>
<dbReference type="AlphaFoldDB" id="A0AA88E5T5"/>
<dbReference type="GO" id="GO:0051082">
    <property type="term" value="F:unfolded protein binding"/>
    <property type="evidence" value="ECO:0007669"/>
    <property type="project" value="TreeGrafter"/>
</dbReference>
<reference evidence="2" key="1">
    <citation type="submission" date="2023-07" db="EMBL/GenBank/DDBJ databases">
        <title>draft genome sequence of fig (Ficus carica).</title>
        <authorList>
            <person name="Takahashi T."/>
            <person name="Nishimura K."/>
        </authorList>
    </citation>
    <scope>NUCLEOTIDE SEQUENCE</scope>
</reference>
<dbReference type="Proteomes" id="UP001187192">
    <property type="component" value="Unassembled WGS sequence"/>
</dbReference>
<dbReference type="InterPro" id="IPR045133">
    <property type="entry name" value="IRE1/2-like"/>
</dbReference>
<keyword evidence="3" id="KW-1185">Reference proteome</keyword>
<dbReference type="SUPFAM" id="SSF56112">
    <property type="entry name" value="Protein kinase-like (PK-like)"/>
    <property type="match status" value="1"/>
</dbReference>
<protein>
    <recommendedName>
        <fullName evidence="1">Protein kinase domain-containing protein</fullName>
    </recommendedName>
</protein>
<dbReference type="PANTHER" id="PTHR13954">
    <property type="entry name" value="IRE1-RELATED"/>
    <property type="match status" value="1"/>
</dbReference>
<accession>A0AA88E5T5</accession>
<dbReference type="GO" id="GO:0036498">
    <property type="term" value="P:IRE1-mediated unfolded protein response"/>
    <property type="evidence" value="ECO:0007669"/>
    <property type="project" value="TreeGrafter"/>
</dbReference>
<dbReference type="GO" id="GO:0005524">
    <property type="term" value="F:ATP binding"/>
    <property type="evidence" value="ECO:0007669"/>
    <property type="project" value="InterPro"/>
</dbReference>
<feature type="domain" description="Protein kinase" evidence="1">
    <location>
        <begin position="1"/>
        <end position="114"/>
    </location>
</feature>
<dbReference type="PROSITE" id="PS50011">
    <property type="entry name" value="PROTEIN_KINASE_DOM"/>
    <property type="match status" value="1"/>
</dbReference>
<dbReference type="EMBL" id="BTGU01000555">
    <property type="protein sequence ID" value="GMN68115.1"/>
    <property type="molecule type" value="Genomic_DNA"/>
</dbReference>
<evidence type="ECO:0000313" key="2">
    <source>
        <dbReference type="EMBL" id="GMN68115.1"/>
    </source>
</evidence>
<dbReference type="Gramene" id="FCD_00006484-RA">
    <property type="protein sequence ID" value="FCD_00006484-RA:cds"/>
    <property type="gene ID" value="FCD_00006484"/>
</dbReference>
<dbReference type="GO" id="GO:0004521">
    <property type="term" value="F:RNA endonuclease activity"/>
    <property type="evidence" value="ECO:0007669"/>
    <property type="project" value="InterPro"/>
</dbReference>
<gene>
    <name evidence="2" type="ORF">TIFTF001_037173</name>
</gene>
<evidence type="ECO:0000313" key="3">
    <source>
        <dbReference type="Proteomes" id="UP001187192"/>
    </source>
</evidence>
<name>A0AA88E5T5_FICCA</name>
<dbReference type="GO" id="GO:1990604">
    <property type="term" value="C:IRE1-TRAF2-ASK1 complex"/>
    <property type="evidence" value="ECO:0007669"/>
    <property type="project" value="TreeGrafter"/>
</dbReference>
<evidence type="ECO:0000259" key="1">
    <source>
        <dbReference type="PROSITE" id="PS50011"/>
    </source>
</evidence>
<dbReference type="InterPro" id="IPR011009">
    <property type="entry name" value="Kinase-like_dom_sf"/>
</dbReference>
<comment type="caution">
    <text evidence="2">The sequence shown here is derived from an EMBL/GenBank/DDBJ whole genome shotgun (WGS) entry which is preliminary data.</text>
</comment>
<dbReference type="InterPro" id="IPR000719">
    <property type="entry name" value="Prot_kinase_dom"/>
</dbReference>